<protein>
    <submittedName>
        <fullName evidence="1">Glycosyltransferase family 4 protein</fullName>
        <ecNumber evidence="1">2.4.-.-</ecNumber>
    </submittedName>
</protein>
<gene>
    <name evidence="1" type="ORF">RZN69_03020</name>
</gene>
<dbReference type="KEGG" id="puo:RZN69_03020"/>
<evidence type="ECO:0000313" key="2">
    <source>
        <dbReference type="Proteomes" id="UP001304300"/>
    </source>
</evidence>
<evidence type="ECO:0000313" key="1">
    <source>
        <dbReference type="EMBL" id="WOO42044.1"/>
    </source>
</evidence>
<dbReference type="Gene3D" id="3.40.50.2000">
    <property type="entry name" value="Glycogen Phosphorylase B"/>
    <property type="match status" value="2"/>
</dbReference>
<sequence>MANQPNSTFLKEKRIIVYNDAKNFGGHEVMTLRAIRLLLSKCASVSCFYCPLNQKWESALRGLETESPNLTLHEVELPKIRFHQPYHFFHPKLVRDMAESFKQLSPDLVFVAQGTLETSAVGALATLKAGLPCLSYIPLAHSFRELGSNRAFRRDLFNSYLAKTPTRWLTNGKAQVNRLKERGANQPIDFLPNLVEIANPLPAGEAKQRLGFAQSDLVIGMCGRMDKQQKGCDIFIDAVRRAPKDSLLRQARLLFIGDGPYWVKMKEDLNNDGWVDSIKHVGWTDKPENYYSAFSLMVIPSRFEGLPVAMQEAILCDAPVAATAVDGMADFLPANWTCKPKDPSALLRLIESYIENPKGYRAPLEKLKATIRTEYNHEAFEEALISSIDNTLRS</sequence>
<dbReference type="EC" id="2.4.-.-" evidence="1"/>
<organism evidence="1 2">
    <name type="scientific">Rubellicoccus peritrichatus</name>
    <dbReference type="NCBI Taxonomy" id="3080537"/>
    <lineage>
        <taxon>Bacteria</taxon>
        <taxon>Pseudomonadati</taxon>
        <taxon>Verrucomicrobiota</taxon>
        <taxon>Opitutia</taxon>
        <taxon>Puniceicoccales</taxon>
        <taxon>Cerasicoccaceae</taxon>
        <taxon>Rubellicoccus</taxon>
    </lineage>
</organism>
<dbReference type="EMBL" id="CP136920">
    <property type="protein sequence ID" value="WOO42044.1"/>
    <property type="molecule type" value="Genomic_DNA"/>
</dbReference>
<dbReference type="SUPFAM" id="SSF53756">
    <property type="entry name" value="UDP-Glycosyltransferase/glycogen phosphorylase"/>
    <property type="match status" value="1"/>
</dbReference>
<keyword evidence="1" id="KW-0808">Transferase</keyword>
<dbReference type="AlphaFoldDB" id="A0AAQ3L9E2"/>
<keyword evidence="1" id="KW-0328">Glycosyltransferase</keyword>
<dbReference type="CDD" id="cd03801">
    <property type="entry name" value="GT4_PimA-like"/>
    <property type="match status" value="1"/>
</dbReference>
<reference evidence="1 2" key="1">
    <citation type="submission" date="2023-10" db="EMBL/GenBank/DDBJ databases">
        <title>Rubellicoccus peritrichatus gen. nov., sp. nov., isolated from an algae of coral reef tank.</title>
        <authorList>
            <person name="Luo J."/>
        </authorList>
    </citation>
    <scope>NUCLEOTIDE SEQUENCE [LARGE SCALE GENOMIC DNA]</scope>
    <source>
        <strain evidence="1 2">CR14</strain>
    </source>
</reference>
<dbReference type="RefSeq" id="WP_317834528.1">
    <property type="nucleotide sequence ID" value="NZ_CP136920.1"/>
</dbReference>
<dbReference type="PANTHER" id="PTHR12526">
    <property type="entry name" value="GLYCOSYLTRANSFERASE"/>
    <property type="match status" value="1"/>
</dbReference>
<accession>A0AAQ3L9E2</accession>
<dbReference type="Pfam" id="PF13692">
    <property type="entry name" value="Glyco_trans_1_4"/>
    <property type="match status" value="1"/>
</dbReference>
<name>A0AAQ3L9E2_9BACT</name>
<dbReference type="GO" id="GO:0016757">
    <property type="term" value="F:glycosyltransferase activity"/>
    <property type="evidence" value="ECO:0007669"/>
    <property type="project" value="UniProtKB-KW"/>
</dbReference>
<dbReference type="Proteomes" id="UP001304300">
    <property type="component" value="Chromosome"/>
</dbReference>
<dbReference type="PANTHER" id="PTHR12526:SF638">
    <property type="entry name" value="SPORE COAT PROTEIN SA"/>
    <property type="match status" value="1"/>
</dbReference>
<proteinExistence type="predicted"/>
<keyword evidence="2" id="KW-1185">Reference proteome</keyword>